<dbReference type="GO" id="GO:0006260">
    <property type="term" value="P:DNA replication"/>
    <property type="evidence" value="ECO:0007669"/>
    <property type="project" value="UniProtKB-UniRule"/>
</dbReference>
<comment type="subcellular location">
    <subcellularLocation>
        <location evidence="2">Cytoplasm</location>
    </subcellularLocation>
    <text evidence="2">Associated with two foci at the outer edges of the nucleoid region in young cells, and at four foci within both cell halves in older cells.</text>
</comment>
<sequence length="269" mass="31167">MAGIAIIPALSTSDHYRHFMRFRVQLDLFAGPMDLLWYLVRKQELDIMDIPIARVTEQYLEMITVLEQIDVNAVGDFLELATRLMEIKSRMILPRHEEEEKEESEVEDPRQDIVQRLLEYKKYKDAASMLAERGQLWQRRFARRANDLSTGGVDPAEQPIHEVEMWDLVSAFARVVRDNAVTKPSAIRYDDTPIEVYMDRIRERLTIEPNIAFTSLFHADMIRSQLIGIFLAVLELIRHHNIQVAQQDLFSEIWISAKAGDTEVTQAAA</sequence>
<comment type="subunit">
    <text evidence="2">Component of a cohesin-like complex composed of ScpA, ScpB and the Smc homodimer, in which ScpA and ScpB bind to the head domain of Smc. The presence of the three proteins is required for the association of the complex with DNA.</text>
</comment>
<dbReference type="PANTHER" id="PTHR33969:SF2">
    <property type="entry name" value="SEGREGATION AND CONDENSATION PROTEIN A"/>
    <property type="match status" value="1"/>
</dbReference>
<comment type="function">
    <text evidence="2">Participates in chromosomal partition during cell division. May act via the formation of a condensin-like complex containing Smc and ScpB that pull DNA away from mid-cell into both cell halves.</text>
</comment>
<dbReference type="HAMAP" id="MF_01805">
    <property type="entry name" value="ScpA"/>
    <property type="match status" value="1"/>
</dbReference>
<dbReference type="GO" id="GO:0005737">
    <property type="term" value="C:cytoplasm"/>
    <property type="evidence" value="ECO:0007669"/>
    <property type="project" value="UniProtKB-SubCell"/>
</dbReference>
<dbReference type="GO" id="GO:0007059">
    <property type="term" value="P:chromosome segregation"/>
    <property type="evidence" value="ECO:0007669"/>
    <property type="project" value="UniProtKB-UniRule"/>
</dbReference>
<dbReference type="GO" id="GO:0051301">
    <property type="term" value="P:cell division"/>
    <property type="evidence" value="ECO:0007669"/>
    <property type="project" value="UniProtKB-KW"/>
</dbReference>
<evidence type="ECO:0000313" key="3">
    <source>
        <dbReference type="EMBL" id="QEG33886.1"/>
    </source>
</evidence>
<name>A0A5B9QAG7_9BACT</name>
<dbReference type="PANTHER" id="PTHR33969">
    <property type="entry name" value="SEGREGATION AND CONDENSATION PROTEIN A"/>
    <property type="match status" value="1"/>
</dbReference>
<dbReference type="EMBL" id="CP042913">
    <property type="protein sequence ID" value="QEG33886.1"/>
    <property type="molecule type" value="Genomic_DNA"/>
</dbReference>
<dbReference type="KEGG" id="bgok:Pr1d_11560"/>
<comment type="similarity">
    <text evidence="2">Belongs to the ScpA family.</text>
</comment>
<dbReference type="Pfam" id="PF02616">
    <property type="entry name" value="SMC_ScpA"/>
    <property type="match status" value="1"/>
</dbReference>
<keyword evidence="4" id="KW-1185">Reference proteome</keyword>
<proteinExistence type="inferred from homology"/>
<keyword evidence="2" id="KW-0963">Cytoplasm</keyword>
<evidence type="ECO:0000256" key="1">
    <source>
        <dbReference type="ARBA" id="ARBA00044777"/>
    </source>
</evidence>
<evidence type="ECO:0000313" key="4">
    <source>
        <dbReference type="Proteomes" id="UP000323917"/>
    </source>
</evidence>
<gene>
    <name evidence="2 3" type="primary">scpA</name>
    <name evidence="3" type="ORF">Pr1d_11560</name>
</gene>
<reference evidence="3 4" key="1">
    <citation type="submission" date="2019-08" db="EMBL/GenBank/DDBJ databases">
        <title>Deep-cultivation of Planctomycetes and their phenomic and genomic characterization uncovers novel biology.</title>
        <authorList>
            <person name="Wiegand S."/>
            <person name="Jogler M."/>
            <person name="Boedeker C."/>
            <person name="Pinto D."/>
            <person name="Vollmers J."/>
            <person name="Rivas-Marin E."/>
            <person name="Kohn T."/>
            <person name="Peeters S.H."/>
            <person name="Heuer A."/>
            <person name="Rast P."/>
            <person name="Oberbeckmann S."/>
            <person name="Bunk B."/>
            <person name="Jeske O."/>
            <person name="Meyerdierks A."/>
            <person name="Storesund J.E."/>
            <person name="Kallscheuer N."/>
            <person name="Luecker S."/>
            <person name="Lage O.M."/>
            <person name="Pohl T."/>
            <person name="Merkel B.J."/>
            <person name="Hornburger P."/>
            <person name="Mueller R.-W."/>
            <person name="Bruemmer F."/>
            <person name="Labrenz M."/>
            <person name="Spormann A.M."/>
            <person name="Op den Camp H."/>
            <person name="Overmann J."/>
            <person name="Amann R."/>
            <person name="Jetten M.S.M."/>
            <person name="Mascher T."/>
            <person name="Medema M.H."/>
            <person name="Devos D.P."/>
            <person name="Kaster A.-K."/>
            <person name="Ovreas L."/>
            <person name="Rohde M."/>
            <person name="Galperin M.Y."/>
            <person name="Jogler C."/>
        </authorList>
    </citation>
    <scope>NUCLEOTIDE SEQUENCE [LARGE SCALE GENOMIC DNA]</scope>
    <source>
        <strain evidence="3 4">Pr1d</strain>
    </source>
</reference>
<keyword evidence="2" id="KW-0131">Cell cycle</keyword>
<dbReference type="OrthoDB" id="9811016at2"/>
<dbReference type="Gene3D" id="6.10.250.2410">
    <property type="match status" value="1"/>
</dbReference>
<keyword evidence="2" id="KW-0132">Cell division</keyword>
<evidence type="ECO:0000256" key="2">
    <source>
        <dbReference type="HAMAP-Rule" id="MF_01805"/>
    </source>
</evidence>
<keyword evidence="2" id="KW-0159">Chromosome partition</keyword>
<protein>
    <recommendedName>
        <fullName evidence="1 2">Segregation and condensation protein A</fullName>
    </recommendedName>
</protein>
<dbReference type="Proteomes" id="UP000323917">
    <property type="component" value="Chromosome"/>
</dbReference>
<dbReference type="InterPro" id="IPR003768">
    <property type="entry name" value="ScpA"/>
</dbReference>
<accession>A0A5B9QAG7</accession>
<organism evidence="3 4">
    <name type="scientific">Bythopirellula goksoeyrii</name>
    <dbReference type="NCBI Taxonomy" id="1400387"/>
    <lineage>
        <taxon>Bacteria</taxon>
        <taxon>Pseudomonadati</taxon>
        <taxon>Planctomycetota</taxon>
        <taxon>Planctomycetia</taxon>
        <taxon>Pirellulales</taxon>
        <taxon>Lacipirellulaceae</taxon>
        <taxon>Bythopirellula</taxon>
    </lineage>
</organism>
<dbReference type="AlphaFoldDB" id="A0A5B9QAG7"/>